<evidence type="ECO:0000259" key="2">
    <source>
        <dbReference type="PROSITE" id="PS50275"/>
    </source>
</evidence>
<accession>A0A9N9GCJ1</accession>
<dbReference type="PROSITE" id="PS50275">
    <property type="entry name" value="SAC"/>
    <property type="match status" value="1"/>
</dbReference>
<keyword evidence="1" id="KW-1133">Transmembrane helix</keyword>
<evidence type="ECO:0000313" key="3">
    <source>
        <dbReference type="EMBL" id="CAG8596793.1"/>
    </source>
</evidence>
<sequence length="618" mass="71297">CITPDTYTLVPVYLDPSSPTRALVINRDTGNFVLNQNGTDSVPFLTTFTIYGIFGVIRLLAGEYLIAITERERVGRLGGHDIFQAKQYSLTPIAKDFRHLTESEAKDEDHYLNIIEKQLKAGLYYFSYTYDLTNTLQRQSQLNSQPGAALWRKADDRFFWNRYLQSKLIDITLNNPDQDLSDFILPVVFGFVSIHQTSIKSRATNFALISRRSRFRNGTRFFSRGVDRDGNVSNYVETEQIVEVDPLEDKYEFEGKVKLSYVQTRGSIPIYWAQVNNIKYTPKLVIMELPDTLQAARRHFDEQTKYYDKTIIVSLVNKRGYESPICEAFKNTVSRLGDSRLSYYHFDFHHECRNMKWDRIQILIDQIENELLQQGYFHAEGSQICKTQTSVVRTNCMDCLDRTNVVQSTIAKWVLTQQLRAIGVLSNKERIDEVLEFMHLFRNTWADNADIVSLAYSGTGALKTDLTRTGKRTKEGMLQDLQNAVTRYITNNFLDGSRQDAYDLLTGNYEVKFRAMSPFVDQRAVHIRLAPQVLSVSTIMLLLMFLIPHSPEYAISIRLVTFACLAVIVFLVRFIISNGSEYVSWPSLVAREYRYFRTPTTKNWGMSQTELSNGEKFD</sequence>
<keyword evidence="1" id="KW-0472">Membrane</keyword>
<feature type="transmembrane region" description="Helical" evidence="1">
    <location>
        <begin position="529"/>
        <end position="547"/>
    </location>
</feature>
<dbReference type="PANTHER" id="PTHR45662">
    <property type="entry name" value="PHOSPHATIDYLINOSITIDE PHOSPHATASE SAC1"/>
    <property type="match status" value="1"/>
</dbReference>
<organism evidence="3 4">
    <name type="scientific">Paraglomus occultum</name>
    <dbReference type="NCBI Taxonomy" id="144539"/>
    <lineage>
        <taxon>Eukaryota</taxon>
        <taxon>Fungi</taxon>
        <taxon>Fungi incertae sedis</taxon>
        <taxon>Mucoromycota</taxon>
        <taxon>Glomeromycotina</taxon>
        <taxon>Glomeromycetes</taxon>
        <taxon>Paraglomerales</taxon>
        <taxon>Paraglomeraceae</taxon>
        <taxon>Paraglomus</taxon>
    </lineage>
</organism>
<dbReference type="PANTHER" id="PTHR45662:SF2">
    <property type="entry name" value="PHOSPHATIDYLINOSITOL-3-PHOSPHATASE SAC1"/>
    <property type="match status" value="1"/>
</dbReference>
<name>A0A9N9GCJ1_9GLOM</name>
<keyword evidence="1" id="KW-0812">Transmembrane</keyword>
<keyword evidence="4" id="KW-1185">Reference proteome</keyword>
<proteinExistence type="predicted"/>
<dbReference type="GO" id="GO:0043812">
    <property type="term" value="F:phosphatidylinositol-4-phosphate phosphatase activity"/>
    <property type="evidence" value="ECO:0007669"/>
    <property type="project" value="TreeGrafter"/>
</dbReference>
<protein>
    <submittedName>
        <fullName evidence="3">8906_t:CDS:1</fullName>
    </submittedName>
</protein>
<dbReference type="EMBL" id="CAJVPJ010001586">
    <property type="protein sequence ID" value="CAG8596793.1"/>
    <property type="molecule type" value="Genomic_DNA"/>
</dbReference>
<reference evidence="3" key="1">
    <citation type="submission" date="2021-06" db="EMBL/GenBank/DDBJ databases">
        <authorList>
            <person name="Kallberg Y."/>
            <person name="Tangrot J."/>
            <person name="Rosling A."/>
        </authorList>
    </citation>
    <scope>NUCLEOTIDE SEQUENCE</scope>
    <source>
        <strain evidence="3">IA702</strain>
    </source>
</reference>
<dbReference type="Proteomes" id="UP000789572">
    <property type="component" value="Unassembled WGS sequence"/>
</dbReference>
<gene>
    <name evidence="3" type="ORF">POCULU_LOCUS7254</name>
</gene>
<evidence type="ECO:0000256" key="1">
    <source>
        <dbReference type="SAM" id="Phobius"/>
    </source>
</evidence>
<dbReference type="GO" id="GO:0005783">
    <property type="term" value="C:endoplasmic reticulum"/>
    <property type="evidence" value="ECO:0007669"/>
    <property type="project" value="TreeGrafter"/>
</dbReference>
<feature type="non-terminal residue" evidence="3">
    <location>
        <position position="1"/>
    </location>
</feature>
<evidence type="ECO:0000313" key="4">
    <source>
        <dbReference type="Proteomes" id="UP000789572"/>
    </source>
</evidence>
<dbReference type="OrthoDB" id="405996at2759"/>
<feature type="domain" description="SAC" evidence="2">
    <location>
        <begin position="115"/>
        <end position="458"/>
    </location>
</feature>
<dbReference type="GO" id="GO:0046856">
    <property type="term" value="P:phosphatidylinositol dephosphorylation"/>
    <property type="evidence" value="ECO:0007669"/>
    <property type="project" value="TreeGrafter"/>
</dbReference>
<dbReference type="Pfam" id="PF02383">
    <property type="entry name" value="Syja_N"/>
    <property type="match status" value="1"/>
</dbReference>
<dbReference type="InterPro" id="IPR002013">
    <property type="entry name" value="SAC_dom"/>
</dbReference>
<dbReference type="AlphaFoldDB" id="A0A9N9GCJ1"/>
<feature type="transmembrane region" description="Helical" evidence="1">
    <location>
        <begin position="553"/>
        <end position="576"/>
    </location>
</feature>
<comment type="caution">
    <text evidence="3">The sequence shown here is derived from an EMBL/GenBank/DDBJ whole genome shotgun (WGS) entry which is preliminary data.</text>
</comment>